<organism evidence="1 2">
    <name type="scientific">Acrasis kona</name>
    <dbReference type="NCBI Taxonomy" id="1008807"/>
    <lineage>
        <taxon>Eukaryota</taxon>
        <taxon>Discoba</taxon>
        <taxon>Heterolobosea</taxon>
        <taxon>Tetramitia</taxon>
        <taxon>Eutetramitia</taxon>
        <taxon>Acrasidae</taxon>
        <taxon>Acrasis</taxon>
    </lineage>
</organism>
<dbReference type="AlphaFoldDB" id="A0AAW2YQF7"/>
<dbReference type="Proteomes" id="UP001431209">
    <property type="component" value="Unassembled WGS sequence"/>
</dbReference>
<name>A0AAW2YQF7_9EUKA</name>
<dbReference type="EMBL" id="JAOPGA020000367">
    <property type="protein sequence ID" value="KAL0478357.1"/>
    <property type="molecule type" value="Genomic_DNA"/>
</dbReference>
<evidence type="ECO:0000313" key="1">
    <source>
        <dbReference type="EMBL" id="KAL0478357.1"/>
    </source>
</evidence>
<comment type="caution">
    <text evidence="1">The sequence shown here is derived from an EMBL/GenBank/DDBJ whole genome shotgun (WGS) entry which is preliminary data.</text>
</comment>
<protein>
    <submittedName>
        <fullName evidence="1">Uncharacterized protein</fullName>
    </submittedName>
</protein>
<keyword evidence="2" id="KW-1185">Reference proteome</keyword>
<proteinExistence type="predicted"/>
<gene>
    <name evidence="1" type="ORF">AKO1_002756</name>
</gene>
<sequence>MNMKKSVCANFKWNKKELAHDPSSWRGMTILENCNKPIKFLGFRITYSQAGSENCAEIKDKIRKKLASLRFKGLHPSMVMNIINTISTGVTRYFTQLGHYTELGLDNIDASVRAAARRAIHGNDIIPCELVHRDRRDGGLGIKRAKETAAIGILTTLYKSTTTSS</sequence>
<reference evidence="1 2" key="1">
    <citation type="submission" date="2024-03" db="EMBL/GenBank/DDBJ databases">
        <title>The Acrasis kona genome and developmental transcriptomes reveal deep origins of eukaryotic multicellular pathways.</title>
        <authorList>
            <person name="Sheikh S."/>
            <person name="Fu C.-J."/>
            <person name="Brown M.W."/>
            <person name="Baldauf S.L."/>
        </authorList>
    </citation>
    <scope>NUCLEOTIDE SEQUENCE [LARGE SCALE GENOMIC DNA]</scope>
    <source>
        <strain evidence="1 2">ATCC MYA-3509</strain>
    </source>
</reference>
<accession>A0AAW2YQF7</accession>
<evidence type="ECO:0000313" key="2">
    <source>
        <dbReference type="Proteomes" id="UP001431209"/>
    </source>
</evidence>